<feature type="transmembrane region" description="Helical" evidence="1">
    <location>
        <begin position="5"/>
        <end position="24"/>
    </location>
</feature>
<proteinExistence type="predicted"/>
<dbReference type="Gene3D" id="2.130.10.10">
    <property type="entry name" value="YVTN repeat-like/Quinoprotein amine dehydrogenase"/>
    <property type="match status" value="1"/>
</dbReference>
<comment type="caution">
    <text evidence="2">The sequence shown here is derived from an EMBL/GenBank/DDBJ whole genome shotgun (WGS) entry which is preliminary data.</text>
</comment>
<accession>A0A9D1W7R3</accession>
<dbReference type="InterPro" id="IPR015943">
    <property type="entry name" value="WD40/YVTN_repeat-like_dom_sf"/>
</dbReference>
<keyword evidence="1" id="KW-1133">Transmembrane helix</keyword>
<organism evidence="2 3">
    <name type="scientific">Candidatus Sphingobacterium stercoripullorum</name>
    <dbReference type="NCBI Taxonomy" id="2838759"/>
    <lineage>
        <taxon>Bacteria</taxon>
        <taxon>Pseudomonadati</taxon>
        <taxon>Bacteroidota</taxon>
        <taxon>Sphingobacteriia</taxon>
        <taxon>Sphingobacteriales</taxon>
        <taxon>Sphingobacteriaceae</taxon>
        <taxon>Sphingobacterium</taxon>
    </lineage>
</organism>
<keyword evidence="1" id="KW-0812">Transmembrane</keyword>
<evidence type="ECO:0000313" key="3">
    <source>
        <dbReference type="Proteomes" id="UP000824156"/>
    </source>
</evidence>
<reference evidence="2" key="1">
    <citation type="journal article" date="2021" name="PeerJ">
        <title>Extensive microbial diversity within the chicken gut microbiome revealed by metagenomics and culture.</title>
        <authorList>
            <person name="Gilroy R."/>
            <person name="Ravi A."/>
            <person name="Getino M."/>
            <person name="Pursley I."/>
            <person name="Horton D.L."/>
            <person name="Alikhan N.F."/>
            <person name="Baker D."/>
            <person name="Gharbi K."/>
            <person name="Hall N."/>
            <person name="Watson M."/>
            <person name="Adriaenssens E.M."/>
            <person name="Foster-Nyarko E."/>
            <person name="Jarju S."/>
            <person name="Secka A."/>
            <person name="Antonio M."/>
            <person name="Oren A."/>
            <person name="Chaudhuri R.R."/>
            <person name="La Ragione R."/>
            <person name="Hildebrand F."/>
            <person name="Pallen M.J."/>
        </authorList>
    </citation>
    <scope>NUCLEOTIDE SEQUENCE</scope>
    <source>
        <strain evidence="2">1719</strain>
    </source>
</reference>
<evidence type="ECO:0008006" key="4">
    <source>
        <dbReference type="Google" id="ProtNLM"/>
    </source>
</evidence>
<dbReference type="Proteomes" id="UP000824156">
    <property type="component" value="Unassembled WGS sequence"/>
</dbReference>
<dbReference type="SUPFAM" id="SSF69322">
    <property type="entry name" value="Tricorn protease domain 2"/>
    <property type="match status" value="1"/>
</dbReference>
<evidence type="ECO:0000313" key="2">
    <source>
        <dbReference type="EMBL" id="HIX54031.1"/>
    </source>
</evidence>
<evidence type="ECO:0000256" key="1">
    <source>
        <dbReference type="SAM" id="Phobius"/>
    </source>
</evidence>
<gene>
    <name evidence="2" type="ORF">H9853_03315</name>
</gene>
<reference evidence="2" key="2">
    <citation type="submission" date="2021-04" db="EMBL/GenBank/DDBJ databases">
        <authorList>
            <person name="Gilroy R."/>
        </authorList>
    </citation>
    <scope>NUCLEOTIDE SEQUENCE</scope>
    <source>
        <strain evidence="2">1719</strain>
    </source>
</reference>
<dbReference type="AlphaFoldDB" id="A0A9D1W7R3"/>
<sequence length="872" mass="99192">MRNTIIFSIVLLFAVLIAGVYYFSNLDAEEKLTNKPLTHIPSDTFLISTFINEETTDRIFKDYEIFEALLGREQTAFLGDIKNQILRNGQWAPYFQESEIFLSLHPDSASENMSMLITASSKSSIAKVKWNELLKFPNTAYSIDSIDTLNQNFITISDSSSRNTLLAAYQGDVLFASPSVELLAKALQENQQKLSKEQIEFYSQHDNRNSPLSVYIDHKNLDELLKKVFKKKGTIIDPLLKGISGWSAWNMSFKNDALILTGESTTSHQSYISLFTTQTKTPQRLYSLFPSNTAVFVEAALSDKSIFQNNWWKMLAKRQDYDTYEQQIGLLEKEHDLDLLDDFNHAFGNHMALIKQANGVELAFLSIRDSNAFLREIGKVASEVEEGKISRLDHSHLLYILYGDFFKNFSRPYYAQIDDVLVFANNLTSLRQYLRQLDSKQLLIGDVGFQNMQSIQGNDASLTFFRHTKNVETLQNRNLREPFLSVYRNTDNYGYQDFYSWSFQLSGSSANKGFVSNLYGVHKSQEALGSEAEWKYKFNNRPITRPYIMEHSDTSQFIIMQEQDHTVHGIAPSGDKLWSAVFYGRIVGDFIQLPDRSIAAVTHQGQLYLFSPNGKGLPGYSLAMRARPSSGPVYYQEGSTEALLVPAGKNILAYDLQGNAIDLFKDINLASAIVGPLWVDGGSIILGTENGTVYTIDKQGNASSTENPRKVLFKHPYEKYNDSEGTSLVNIDTTGQIYQYQAGRVTELAKITKNSADFLPHFLPDRKVVVLDGQDMQLYGIREEEPLRTQHFAKTLPNKPEIYFQPRGEYKIGFTSSDRLIYLLNDNGSMVDGFPIEGMPLFYYGRIDYNSSTYLLCFRLNHTLYAFKHNEK</sequence>
<name>A0A9D1W7R3_9SPHI</name>
<protein>
    <recommendedName>
        <fullName evidence="4">Outer membrane protein assembly factor BamB, contains PQQ-like beta-propeller repeat</fullName>
    </recommendedName>
</protein>
<keyword evidence="1" id="KW-0472">Membrane</keyword>
<dbReference type="EMBL" id="DXEZ01000096">
    <property type="protein sequence ID" value="HIX54031.1"/>
    <property type="molecule type" value="Genomic_DNA"/>
</dbReference>